<dbReference type="AlphaFoldDB" id="A0A2A2J3C9"/>
<sequence length="107" mass="11711">MPSVAEHLQRLLCHCYADKAVPTHTTEFDAQGDKSEDVRYGLLPAGQSTATCSFHYNSICSGTTTSPPYHSSFRPESQPHFSTCTDKDRVRLAAHLSLAHFIASTIG</sequence>
<reference evidence="1 2" key="1">
    <citation type="journal article" date="2017" name="Curr. Biol.">
        <title>Genome architecture and evolution of a unichromosomal asexual nematode.</title>
        <authorList>
            <person name="Fradin H."/>
            <person name="Zegar C."/>
            <person name="Gutwein M."/>
            <person name="Lucas J."/>
            <person name="Kovtun M."/>
            <person name="Corcoran D."/>
            <person name="Baugh L.R."/>
            <person name="Kiontke K."/>
            <person name="Gunsalus K."/>
            <person name="Fitch D.H."/>
            <person name="Piano F."/>
        </authorList>
    </citation>
    <scope>NUCLEOTIDE SEQUENCE [LARGE SCALE GENOMIC DNA]</scope>
    <source>
        <strain evidence="1">PF1309</strain>
    </source>
</reference>
<dbReference type="Proteomes" id="UP000218231">
    <property type="component" value="Unassembled WGS sequence"/>
</dbReference>
<keyword evidence="2" id="KW-1185">Reference proteome</keyword>
<dbReference type="EMBL" id="LIAE01010714">
    <property type="protein sequence ID" value="PAV56135.1"/>
    <property type="molecule type" value="Genomic_DNA"/>
</dbReference>
<evidence type="ECO:0000313" key="1">
    <source>
        <dbReference type="EMBL" id="PAV56135.1"/>
    </source>
</evidence>
<gene>
    <name evidence="1" type="ORF">WR25_13373</name>
</gene>
<name>A0A2A2J3C9_9BILA</name>
<accession>A0A2A2J3C9</accession>
<comment type="caution">
    <text evidence="1">The sequence shown here is derived from an EMBL/GenBank/DDBJ whole genome shotgun (WGS) entry which is preliminary data.</text>
</comment>
<evidence type="ECO:0000313" key="2">
    <source>
        <dbReference type="Proteomes" id="UP000218231"/>
    </source>
</evidence>
<protein>
    <submittedName>
        <fullName evidence="1">Uncharacterized protein</fullName>
    </submittedName>
</protein>
<organism evidence="1 2">
    <name type="scientific">Diploscapter pachys</name>
    <dbReference type="NCBI Taxonomy" id="2018661"/>
    <lineage>
        <taxon>Eukaryota</taxon>
        <taxon>Metazoa</taxon>
        <taxon>Ecdysozoa</taxon>
        <taxon>Nematoda</taxon>
        <taxon>Chromadorea</taxon>
        <taxon>Rhabditida</taxon>
        <taxon>Rhabditina</taxon>
        <taxon>Rhabditomorpha</taxon>
        <taxon>Rhabditoidea</taxon>
        <taxon>Rhabditidae</taxon>
        <taxon>Diploscapter</taxon>
    </lineage>
</organism>
<proteinExistence type="predicted"/>